<gene>
    <name evidence="2" type="ORF">MSTO_42120</name>
</gene>
<accession>A0A7I7QD86</accession>
<sequence>MSGLGPTPEQFVALAARPADAPVVMVNLLKFQPEGGLERYAQYGREVAPHLERVGATLRYAGGAPSTVIGEGEKPWWDAILIVEYPSPRAFIDMVTDQDYLKVHEHRAAALERGDLIATSAWAIAER</sequence>
<dbReference type="KEGG" id="msto:MSTO_42120"/>
<protein>
    <recommendedName>
        <fullName evidence="1">DUF1330 domain-containing protein</fullName>
    </recommendedName>
</protein>
<dbReference type="RefSeq" id="WP_163791611.1">
    <property type="nucleotide sequence ID" value="NZ_AP022587.1"/>
</dbReference>
<dbReference type="SUPFAM" id="SSF54909">
    <property type="entry name" value="Dimeric alpha+beta barrel"/>
    <property type="match status" value="1"/>
</dbReference>
<reference evidence="2 3" key="1">
    <citation type="journal article" date="2019" name="Emerg. Microbes Infect.">
        <title>Comprehensive subspecies identification of 175 nontuberculous mycobacteria species based on 7547 genomic profiles.</title>
        <authorList>
            <person name="Matsumoto Y."/>
            <person name="Kinjo T."/>
            <person name="Motooka D."/>
            <person name="Nabeya D."/>
            <person name="Jung N."/>
            <person name="Uechi K."/>
            <person name="Horii T."/>
            <person name="Iida T."/>
            <person name="Fujita J."/>
            <person name="Nakamura S."/>
        </authorList>
    </citation>
    <scope>NUCLEOTIDE SEQUENCE [LARGE SCALE GENOMIC DNA]</scope>
    <source>
        <strain evidence="2 3">JCM 17783</strain>
    </source>
</reference>
<evidence type="ECO:0000313" key="3">
    <source>
        <dbReference type="Proteomes" id="UP000467130"/>
    </source>
</evidence>
<organism evidence="2 3">
    <name type="scientific">Mycobacterium stomatepiae</name>
    <dbReference type="NCBI Taxonomy" id="470076"/>
    <lineage>
        <taxon>Bacteria</taxon>
        <taxon>Bacillati</taxon>
        <taxon>Actinomycetota</taxon>
        <taxon>Actinomycetes</taxon>
        <taxon>Mycobacteriales</taxon>
        <taxon>Mycobacteriaceae</taxon>
        <taxon>Mycobacterium</taxon>
        <taxon>Mycobacterium simiae complex</taxon>
    </lineage>
</organism>
<evidence type="ECO:0000313" key="2">
    <source>
        <dbReference type="EMBL" id="BBY24007.1"/>
    </source>
</evidence>
<dbReference type="InterPro" id="IPR011008">
    <property type="entry name" value="Dimeric_a/b-barrel"/>
</dbReference>
<dbReference type="Gene3D" id="3.30.70.100">
    <property type="match status" value="1"/>
</dbReference>
<dbReference type="EMBL" id="AP022587">
    <property type="protein sequence ID" value="BBY24007.1"/>
    <property type="molecule type" value="Genomic_DNA"/>
</dbReference>
<evidence type="ECO:0000259" key="1">
    <source>
        <dbReference type="Pfam" id="PF07045"/>
    </source>
</evidence>
<keyword evidence="3" id="KW-1185">Reference proteome</keyword>
<dbReference type="PANTHER" id="PTHR40257">
    <property type="match status" value="1"/>
</dbReference>
<feature type="domain" description="DUF1330" evidence="1">
    <location>
        <begin position="38"/>
        <end position="113"/>
    </location>
</feature>
<dbReference type="Proteomes" id="UP000467130">
    <property type="component" value="Chromosome"/>
</dbReference>
<name>A0A7I7QD86_9MYCO</name>
<proteinExistence type="predicted"/>
<dbReference type="PANTHER" id="PTHR40257:SF1">
    <property type="entry name" value="DUF1330 DOMAIN-CONTAINING PROTEIN"/>
    <property type="match status" value="1"/>
</dbReference>
<dbReference type="AlphaFoldDB" id="A0A7I7QD86"/>
<dbReference type="Pfam" id="PF07045">
    <property type="entry name" value="DUF1330"/>
    <property type="match status" value="1"/>
</dbReference>
<dbReference type="InterPro" id="IPR010753">
    <property type="entry name" value="DUF1330"/>
</dbReference>